<sequence>MKLTRHLFFALAALSLAAGATAAHAANSLDTIKQRKTILVAVDIGAPPYGMIDDQARQVGSDVEAAKLLAQDLGVALQIVPVTGPNRVPFLLSRKADVVMASFSITEDRKKVIDFSEPYGVVPIVVGGPASAKVTSFADLSGKTIAVTRGTTSDQELTRGSKGIPGVGIVRYEDDATTNTAVATGQQDFIATPPSVISAVKKANPSRDIVPKFAVKAYPYGIGLRKNEPELKAWLDGWVKTNLKNGNLNEIYKRYFGMPLPPEVLQ</sequence>
<keyword evidence="5" id="KW-1185">Reference proteome</keyword>
<evidence type="ECO:0000313" key="5">
    <source>
        <dbReference type="Proteomes" id="UP001216674"/>
    </source>
</evidence>
<accession>A0ABT6ANT0</accession>
<dbReference type="InterPro" id="IPR001638">
    <property type="entry name" value="Solute-binding_3/MltF_N"/>
</dbReference>
<protein>
    <submittedName>
        <fullName evidence="4">Transporter substrate-binding domain-containing protein</fullName>
    </submittedName>
</protein>
<dbReference type="Gene3D" id="3.40.190.10">
    <property type="entry name" value="Periplasmic binding protein-like II"/>
    <property type="match status" value="2"/>
</dbReference>
<name>A0ABT6ANT0_9BURK</name>
<evidence type="ECO:0000256" key="2">
    <source>
        <dbReference type="SAM" id="SignalP"/>
    </source>
</evidence>
<evidence type="ECO:0000256" key="1">
    <source>
        <dbReference type="ARBA" id="ARBA00022729"/>
    </source>
</evidence>
<dbReference type="SMART" id="SM00062">
    <property type="entry name" value="PBPb"/>
    <property type="match status" value="1"/>
</dbReference>
<dbReference type="SUPFAM" id="SSF53850">
    <property type="entry name" value="Periplasmic binding protein-like II"/>
    <property type="match status" value="1"/>
</dbReference>
<dbReference type="EMBL" id="JARJLM010000260">
    <property type="protein sequence ID" value="MDF3834276.1"/>
    <property type="molecule type" value="Genomic_DNA"/>
</dbReference>
<dbReference type="PANTHER" id="PTHR35936">
    <property type="entry name" value="MEMBRANE-BOUND LYTIC MUREIN TRANSGLYCOSYLASE F"/>
    <property type="match status" value="1"/>
</dbReference>
<organism evidence="4 5">
    <name type="scientific">Cupriavidus basilensis</name>
    <dbReference type="NCBI Taxonomy" id="68895"/>
    <lineage>
        <taxon>Bacteria</taxon>
        <taxon>Pseudomonadati</taxon>
        <taxon>Pseudomonadota</taxon>
        <taxon>Betaproteobacteria</taxon>
        <taxon>Burkholderiales</taxon>
        <taxon>Burkholderiaceae</taxon>
        <taxon>Cupriavidus</taxon>
    </lineage>
</organism>
<dbReference type="Proteomes" id="UP001216674">
    <property type="component" value="Unassembled WGS sequence"/>
</dbReference>
<comment type="caution">
    <text evidence="4">The sequence shown here is derived from an EMBL/GenBank/DDBJ whole genome shotgun (WGS) entry which is preliminary data.</text>
</comment>
<dbReference type="RefSeq" id="WP_276265394.1">
    <property type="nucleotide sequence ID" value="NZ_JARJLM010000260.1"/>
</dbReference>
<reference evidence="4 5" key="1">
    <citation type="submission" date="2023-03" db="EMBL/GenBank/DDBJ databases">
        <title>Draft assemblies of triclosan tolerant bacteria isolated from returned activated sludge.</title>
        <authorList>
            <person name="Van Hamelsveld S."/>
        </authorList>
    </citation>
    <scope>NUCLEOTIDE SEQUENCE [LARGE SCALE GENOMIC DNA]</scope>
    <source>
        <strain evidence="4 5">GW210010_S58</strain>
    </source>
</reference>
<dbReference type="Pfam" id="PF00497">
    <property type="entry name" value="SBP_bac_3"/>
    <property type="match status" value="1"/>
</dbReference>
<evidence type="ECO:0000313" key="4">
    <source>
        <dbReference type="EMBL" id="MDF3834276.1"/>
    </source>
</evidence>
<gene>
    <name evidence="4" type="ORF">P3W85_15135</name>
</gene>
<proteinExistence type="predicted"/>
<feature type="signal peptide" evidence="2">
    <location>
        <begin position="1"/>
        <end position="25"/>
    </location>
</feature>
<keyword evidence="1 2" id="KW-0732">Signal</keyword>
<feature type="chain" id="PRO_5045564729" evidence="2">
    <location>
        <begin position="26"/>
        <end position="266"/>
    </location>
</feature>
<dbReference type="PANTHER" id="PTHR35936:SF17">
    <property type="entry name" value="ARGININE-BINDING EXTRACELLULAR PROTEIN ARTP"/>
    <property type="match status" value="1"/>
</dbReference>
<evidence type="ECO:0000259" key="3">
    <source>
        <dbReference type="SMART" id="SM00062"/>
    </source>
</evidence>
<feature type="domain" description="Solute-binding protein family 3/N-terminal" evidence="3">
    <location>
        <begin position="37"/>
        <end position="259"/>
    </location>
</feature>